<sequence>MIKLKSCAAHSQYRLAPALLGIMILSAAIPPARADDQSSPNLGLPVDCRLGVDCFVQQMPDVDPSDEALDPLCGNATYQGHDGWDIRIRTLKDIDRQTPVIATADGTVARVRDGIPDRIYDRAGDKDTAGKECGNGVLVGHSGGLASQYCHLKQGSIVVRPGAPVKKGDRLGSIGASGLAEFPHVHLSVRKDGRTLEPLTGRPLGIGREACGATGGSLFEPAVRDALSRSASAILLVGLSNAPPELPRLVREGEPAVPKASQPVIAWVWAINVDADSVFRMRIVDPDGKTLMHIETKPLERRKANYIAYAGGKPAQRAGEYRLQVDMVWGVKTISSVTRSILIRGEGEQ</sequence>
<protein>
    <submittedName>
        <fullName evidence="3">M23 family metallopeptidase</fullName>
        <ecNumber evidence="3">3.4.-.-</ecNumber>
    </submittedName>
</protein>
<organism evidence="3 4">
    <name type="scientific">Bradyrhizobium symbiodeficiens</name>
    <dbReference type="NCBI Taxonomy" id="1404367"/>
    <lineage>
        <taxon>Bacteria</taxon>
        <taxon>Pseudomonadati</taxon>
        <taxon>Pseudomonadota</taxon>
        <taxon>Alphaproteobacteria</taxon>
        <taxon>Hyphomicrobiales</taxon>
        <taxon>Nitrobacteraceae</taxon>
        <taxon>Bradyrhizobium</taxon>
    </lineage>
</organism>
<gene>
    <name evidence="3" type="ORF">HAV00_27815</name>
</gene>
<evidence type="ECO:0000259" key="2">
    <source>
        <dbReference type="Pfam" id="PF01551"/>
    </source>
</evidence>
<reference evidence="3 4" key="1">
    <citation type="journal article" date="2020" name="Int. J. Syst. Evol. Microbiol.">
        <title>Description and complete genome sequences of Bradyrhizobium symbiodeficiens sp. nov., a non-symbiotic bacterium associated with legumes native to Canada.</title>
        <authorList>
            <person name="Bromfield E.S.P."/>
            <person name="Cloutier S."/>
            <person name="Nguyen H.D.T."/>
        </authorList>
    </citation>
    <scope>NUCLEOTIDE SEQUENCE [LARGE SCALE GENOMIC DNA]</scope>
    <source>
        <strain evidence="3 4">101S1MB</strain>
    </source>
</reference>
<keyword evidence="1" id="KW-0732">Signal</keyword>
<dbReference type="AlphaFoldDB" id="A0A6G9ABW5"/>
<dbReference type="Gene3D" id="2.70.70.10">
    <property type="entry name" value="Glucose Permease (Domain IIA)"/>
    <property type="match status" value="1"/>
</dbReference>
<dbReference type="CDD" id="cd12797">
    <property type="entry name" value="M23_peptidase"/>
    <property type="match status" value="1"/>
</dbReference>
<dbReference type="InterPro" id="IPR011055">
    <property type="entry name" value="Dup_hybrid_motif"/>
</dbReference>
<evidence type="ECO:0000313" key="3">
    <source>
        <dbReference type="EMBL" id="QIP09814.1"/>
    </source>
</evidence>
<feature type="signal peptide" evidence="1">
    <location>
        <begin position="1"/>
        <end position="34"/>
    </location>
</feature>
<dbReference type="SUPFAM" id="SSF51261">
    <property type="entry name" value="Duplicated hybrid motif"/>
    <property type="match status" value="1"/>
</dbReference>
<dbReference type="PANTHER" id="PTHR21666">
    <property type="entry name" value="PEPTIDASE-RELATED"/>
    <property type="match status" value="1"/>
</dbReference>
<name>A0A6G9ABW5_9BRAD</name>
<dbReference type="Proteomes" id="UP000500895">
    <property type="component" value="Chromosome"/>
</dbReference>
<dbReference type="GO" id="GO:0004222">
    <property type="term" value="F:metalloendopeptidase activity"/>
    <property type="evidence" value="ECO:0007669"/>
    <property type="project" value="TreeGrafter"/>
</dbReference>
<dbReference type="EC" id="3.4.-.-" evidence="3"/>
<dbReference type="RefSeq" id="WP_166469347.1">
    <property type="nucleotide sequence ID" value="NZ_CP050066.2"/>
</dbReference>
<dbReference type="PANTHER" id="PTHR21666:SF270">
    <property type="entry name" value="MUREIN HYDROLASE ACTIVATOR ENVC"/>
    <property type="match status" value="1"/>
</dbReference>
<accession>A0A6G9ABW5</accession>
<dbReference type="InterPro" id="IPR016047">
    <property type="entry name" value="M23ase_b-sheet_dom"/>
</dbReference>
<feature type="chain" id="PRO_5026184678" evidence="1">
    <location>
        <begin position="35"/>
        <end position="349"/>
    </location>
</feature>
<dbReference type="EMBL" id="CP050066">
    <property type="protein sequence ID" value="QIP09814.1"/>
    <property type="molecule type" value="Genomic_DNA"/>
</dbReference>
<feature type="domain" description="M23ase beta-sheet core" evidence="2">
    <location>
        <begin position="81"/>
        <end position="198"/>
    </location>
</feature>
<keyword evidence="3" id="KW-0378">Hydrolase</keyword>
<dbReference type="InterPro" id="IPR050570">
    <property type="entry name" value="Cell_wall_metabolism_enzyme"/>
</dbReference>
<evidence type="ECO:0000256" key="1">
    <source>
        <dbReference type="SAM" id="SignalP"/>
    </source>
</evidence>
<dbReference type="Pfam" id="PF01551">
    <property type="entry name" value="Peptidase_M23"/>
    <property type="match status" value="1"/>
</dbReference>
<proteinExistence type="predicted"/>
<evidence type="ECO:0000313" key="4">
    <source>
        <dbReference type="Proteomes" id="UP000500895"/>
    </source>
</evidence>